<comment type="caution">
    <text evidence="2">The sequence shown here is derived from an EMBL/GenBank/DDBJ whole genome shotgun (WGS) entry which is preliminary data.</text>
</comment>
<evidence type="ECO:0000313" key="2">
    <source>
        <dbReference type="EMBL" id="TWJ19711.1"/>
    </source>
</evidence>
<keyword evidence="3" id="KW-1185">Reference proteome</keyword>
<dbReference type="GO" id="GO:0140359">
    <property type="term" value="F:ABC-type transporter activity"/>
    <property type="evidence" value="ECO:0007669"/>
    <property type="project" value="InterPro"/>
</dbReference>
<keyword evidence="1" id="KW-0812">Transmembrane</keyword>
<dbReference type="OrthoDB" id="9810558at2"/>
<feature type="transmembrane region" description="Helical" evidence="1">
    <location>
        <begin position="27"/>
        <end position="48"/>
    </location>
</feature>
<organism evidence="2 3">
    <name type="scientific">Geobacter argillaceus</name>
    <dbReference type="NCBI Taxonomy" id="345631"/>
    <lineage>
        <taxon>Bacteria</taxon>
        <taxon>Pseudomonadati</taxon>
        <taxon>Thermodesulfobacteriota</taxon>
        <taxon>Desulfuromonadia</taxon>
        <taxon>Geobacterales</taxon>
        <taxon>Geobacteraceae</taxon>
        <taxon>Geobacter</taxon>
    </lineage>
</organism>
<feature type="transmembrane region" description="Helical" evidence="1">
    <location>
        <begin position="177"/>
        <end position="199"/>
    </location>
</feature>
<keyword evidence="1" id="KW-0472">Membrane</keyword>
<reference evidence="2 3" key="1">
    <citation type="submission" date="2019-07" db="EMBL/GenBank/DDBJ databases">
        <title>Genomic Encyclopedia of Archaeal and Bacterial Type Strains, Phase II (KMG-II): from individual species to whole genera.</title>
        <authorList>
            <person name="Goeker M."/>
        </authorList>
    </citation>
    <scope>NUCLEOTIDE SEQUENCE [LARGE SCALE GENOMIC DNA]</scope>
    <source>
        <strain evidence="2 3">ATCC BAA-1139</strain>
    </source>
</reference>
<evidence type="ECO:0000313" key="3">
    <source>
        <dbReference type="Proteomes" id="UP000319449"/>
    </source>
</evidence>
<sequence length="282" mass="31482">METSKSLPPITRITKYTLIDEVQQRSFVFMFVICAICVFLLRGCFQGNYMVNGHALDAATIVRTLSKVTFHVIGAGVMVIAALLSMRMFRRDRNEGMQSCILSKPIARWQYVMGKIIGIWALSVLFMFILHSIVFLITSINLKVFMPEYLIASLLCSINLLFVVIAVLFLSLLMSDIVAFLCVLGVGVVGFVADGIAAASHSQIAQAMLQQSSGHPQSDMTWWKVVYFLWPKLLGVQQLASSLIESESSHGFGPIYPLINILVYCLILGALLFKRFRNEDII</sequence>
<dbReference type="Pfam" id="PF12679">
    <property type="entry name" value="ABC2_membrane_2"/>
    <property type="match status" value="1"/>
</dbReference>
<dbReference type="Proteomes" id="UP000319449">
    <property type="component" value="Unassembled WGS sequence"/>
</dbReference>
<feature type="transmembrane region" description="Helical" evidence="1">
    <location>
        <begin position="255"/>
        <end position="273"/>
    </location>
</feature>
<dbReference type="AlphaFoldDB" id="A0A562VPM2"/>
<keyword evidence="1" id="KW-1133">Transmembrane helix</keyword>
<evidence type="ECO:0000256" key="1">
    <source>
        <dbReference type="SAM" id="Phobius"/>
    </source>
</evidence>
<protein>
    <submittedName>
        <fullName evidence="2">ABC-type transport system involved in multi-copper enzyme maturation permease subunit</fullName>
    </submittedName>
</protein>
<feature type="transmembrane region" description="Helical" evidence="1">
    <location>
        <begin position="116"/>
        <end position="137"/>
    </location>
</feature>
<accession>A0A562VPM2</accession>
<dbReference type="GO" id="GO:0005886">
    <property type="term" value="C:plasma membrane"/>
    <property type="evidence" value="ECO:0007669"/>
    <property type="project" value="UniProtKB-SubCell"/>
</dbReference>
<gene>
    <name evidence="2" type="ORF">JN12_01512</name>
</gene>
<proteinExistence type="predicted"/>
<dbReference type="PANTHER" id="PTHR43471">
    <property type="entry name" value="ABC TRANSPORTER PERMEASE"/>
    <property type="match status" value="1"/>
</dbReference>
<dbReference type="EMBL" id="VLLN01000007">
    <property type="protein sequence ID" value="TWJ19711.1"/>
    <property type="molecule type" value="Genomic_DNA"/>
</dbReference>
<feature type="transmembrane region" description="Helical" evidence="1">
    <location>
        <begin position="149"/>
        <end position="170"/>
    </location>
</feature>
<dbReference type="RefSeq" id="WP_145020647.1">
    <property type="nucleotide sequence ID" value="NZ_VLLN01000007.1"/>
</dbReference>
<feature type="transmembrane region" description="Helical" evidence="1">
    <location>
        <begin position="68"/>
        <end position="89"/>
    </location>
</feature>
<name>A0A562VPM2_9BACT</name>